<evidence type="ECO:0000256" key="1">
    <source>
        <dbReference type="ARBA" id="ARBA00005417"/>
    </source>
</evidence>
<dbReference type="PROSITE" id="PS50893">
    <property type="entry name" value="ABC_TRANSPORTER_2"/>
    <property type="match status" value="1"/>
</dbReference>
<dbReference type="GO" id="GO:0016887">
    <property type="term" value="F:ATP hydrolysis activity"/>
    <property type="evidence" value="ECO:0007669"/>
    <property type="project" value="InterPro"/>
</dbReference>
<dbReference type="CDD" id="cd03220">
    <property type="entry name" value="ABC_KpsT_Wzt"/>
    <property type="match status" value="1"/>
</dbReference>
<accession>A0A1H6AN35</accession>
<dbReference type="InterPro" id="IPR003593">
    <property type="entry name" value="AAA+_ATPase"/>
</dbReference>
<dbReference type="SUPFAM" id="SSF52540">
    <property type="entry name" value="P-loop containing nucleoside triphosphate hydrolases"/>
    <property type="match status" value="1"/>
</dbReference>
<dbReference type="AlphaFoldDB" id="A0A1H6AN35"/>
<proteinExistence type="inferred from homology"/>
<dbReference type="SMART" id="SM00382">
    <property type="entry name" value="AAA"/>
    <property type="match status" value="1"/>
</dbReference>
<dbReference type="GO" id="GO:0005524">
    <property type="term" value="F:ATP binding"/>
    <property type="evidence" value="ECO:0007669"/>
    <property type="project" value="UniProtKB-KW"/>
</dbReference>
<comment type="similarity">
    <text evidence="1">Belongs to the ABC transporter superfamily.</text>
</comment>
<dbReference type="InterPro" id="IPR003439">
    <property type="entry name" value="ABC_transporter-like_ATP-bd"/>
</dbReference>
<keyword evidence="7" id="KW-1185">Reference proteome</keyword>
<dbReference type="InterPro" id="IPR015860">
    <property type="entry name" value="ABC_transpr_TagH-like"/>
</dbReference>
<evidence type="ECO:0000256" key="4">
    <source>
        <dbReference type="ARBA" id="ARBA00022840"/>
    </source>
</evidence>
<dbReference type="RefSeq" id="WP_233740547.1">
    <property type="nucleotide sequence ID" value="NZ_FNUS01000006.1"/>
</dbReference>
<organism evidence="6 7">
    <name type="scientific">Halpernia humi</name>
    <dbReference type="NCBI Taxonomy" id="493375"/>
    <lineage>
        <taxon>Bacteria</taxon>
        <taxon>Pseudomonadati</taxon>
        <taxon>Bacteroidota</taxon>
        <taxon>Flavobacteriia</taxon>
        <taxon>Flavobacteriales</taxon>
        <taxon>Weeksellaceae</taxon>
        <taxon>Chryseobacterium group</taxon>
        <taxon>Halpernia</taxon>
    </lineage>
</organism>
<name>A0A1H6AN35_9FLAO</name>
<dbReference type="Gene3D" id="3.40.50.300">
    <property type="entry name" value="P-loop containing nucleotide triphosphate hydrolases"/>
    <property type="match status" value="1"/>
</dbReference>
<keyword evidence="3" id="KW-0547">Nucleotide-binding</keyword>
<feature type="domain" description="ABC transporter" evidence="5">
    <location>
        <begin position="45"/>
        <end position="270"/>
    </location>
</feature>
<keyword evidence="2" id="KW-0813">Transport</keyword>
<protein>
    <submittedName>
        <fullName evidence="6">Lipopolysaccharide transport system ATP-binding protein</fullName>
    </submittedName>
</protein>
<dbReference type="Proteomes" id="UP000236738">
    <property type="component" value="Unassembled WGS sequence"/>
</dbReference>
<dbReference type="InterPro" id="IPR027417">
    <property type="entry name" value="P-loop_NTPase"/>
</dbReference>
<dbReference type="PANTHER" id="PTHR46743:SF2">
    <property type="entry name" value="TEICHOIC ACIDS EXPORT ATP-BINDING PROTEIN TAGH"/>
    <property type="match status" value="1"/>
</dbReference>
<gene>
    <name evidence="6" type="ORF">SAMN05421847_2519</name>
</gene>
<evidence type="ECO:0000256" key="2">
    <source>
        <dbReference type="ARBA" id="ARBA00022448"/>
    </source>
</evidence>
<dbReference type="Pfam" id="PF00005">
    <property type="entry name" value="ABC_tran"/>
    <property type="match status" value="1"/>
</dbReference>
<reference evidence="7" key="1">
    <citation type="submission" date="2016-10" db="EMBL/GenBank/DDBJ databases">
        <authorList>
            <person name="Varghese N."/>
            <person name="Submissions S."/>
        </authorList>
    </citation>
    <scope>NUCLEOTIDE SEQUENCE [LARGE SCALE GENOMIC DNA]</scope>
    <source>
        <strain evidence="7">DSM 21580</strain>
    </source>
</reference>
<evidence type="ECO:0000259" key="5">
    <source>
        <dbReference type="PROSITE" id="PS50893"/>
    </source>
</evidence>
<dbReference type="GO" id="GO:0140359">
    <property type="term" value="F:ABC-type transporter activity"/>
    <property type="evidence" value="ECO:0007669"/>
    <property type="project" value="InterPro"/>
</dbReference>
<dbReference type="GO" id="GO:0016020">
    <property type="term" value="C:membrane"/>
    <property type="evidence" value="ECO:0007669"/>
    <property type="project" value="InterPro"/>
</dbReference>
<dbReference type="PANTHER" id="PTHR46743">
    <property type="entry name" value="TEICHOIC ACIDS EXPORT ATP-BINDING PROTEIN TAGH"/>
    <property type="match status" value="1"/>
</dbReference>
<evidence type="ECO:0000256" key="3">
    <source>
        <dbReference type="ARBA" id="ARBA00022741"/>
    </source>
</evidence>
<sequence length="431" mass="48682">MNKNTAIIAENISKQYRLGEVGTGTITHDLNRFWAKIRGKEDPFLKIGEANDRSAKGGSEYVWSLKDINFEIEKGDAVGIIGRNGAGKSTLLKLLSRVTKPTTGHFEVQGRIASLLEVGTGFNPEMTGRENIFLNGAILGMRKQEIKKKFDEIVDFAGVERYIDTPVKRYSSGMYVRLAFAVAAHLESEILIVDEVLAVGDAEFQKKCLGKMGDVSKGEGRTVLFVSHNMGSVKELCDNCMFLENGIVRNIDVTDNIIREYIGIENEKIFTKDLVINDSHRRYETERELEIMSLEILDTLIANKYATNSKIKVKIELKRNKKIIDKFRIAGSIFSEEQIKIGTFFSDYLTFVNEEFQTVILNIENHNLSKGKYYFGLSVGIGNQDTDNKEFDIVYEVLGFEITHSRDLNSPILKWPNNWGNINFNASITNI</sequence>
<evidence type="ECO:0000313" key="7">
    <source>
        <dbReference type="Proteomes" id="UP000236738"/>
    </source>
</evidence>
<keyword evidence="4 6" id="KW-0067">ATP-binding</keyword>
<dbReference type="InterPro" id="IPR050683">
    <property type="entry name" value="Bact_Polysacc_Export_ATP-bd"/>
</dbReference>
<dbReference type="EMBL" id="FNUS01000006">
    <property type="protein sequence ID" value="SEG49951.1"/>
    <property type="molecule type" value="Genomic_DNA"/>
</dbReference>
<evidence type="ECO:0000313" key="6">
    <source>
        <dbReference type="EMBL" id="SEG49951.1"/>
    </source>
</evidence>